<keyword evidence="5" id="KW-0132">Cell division</keyword>
<evidence type="ECO:0000256" key="4">
    <source>
        <dbReference type="ARBA" id="ARBA00022490"/>
    </source>
</evidence>
<dbReference type="RefSeq" id="WP_184730221.1">
    <property type="nucleotide sequence ID" value="NZ_JACHIW010000002.1"/>
</dbReference>
<feature type="compositionally biased region" description="Basic and acidic residues" evidence="9">
    <location>
        <begin position="99"/>
        <end position="114"/>
    </location>
</feature>
<comment type="similarity">
    <text evidence="2">Belongs to the DivIVA family.</text>
</comment>
<sequence length="326" mass="35694">MLTPDDVHNVSFTRTWRRSRGYDEAEVDELLTRVEATLRGKPLVTARDVLRARFSPGKPGRAYKKTQVAEFLDQVALTLMKREVREADQRVRSGSGETAPEKTAREKAVARRPDPVASVPRPEPVERTGEPVPAGREVLASATAQQPALDKAEVDAFMDRVEATLRGADELTAQDVLNARFNPPGPGQPGYQEASVFAFLVMVSTIIKQMAPQGRLVPAQRLPIGRAFPRALHPGAPRLTSEAVGSVVLRGSAEGERGYHEDEVDDFLDRVVATLRGADNVTSEEVHTVTFSEQPDAGTGYDQAEVDSLLDLIAERLETDSVRPRP</sequence>
<evidence type="ECO:0000256" key="1">
    <source>
        <dbReference type="ARBA" id="ARBA00004496"/>
    </source>
</evidence>
<dbReference type="Proteomes" id="UP000584374">
    <property type="component" value="Unassembled WGS sequence"/>
</dbReference>
<keyword evidence="6" id="KW-0175">Coiled coil</keyword>
<dbReference type="PANTHER" id="PTHR35794:SF2">
    <property type="entry name" value="CELL DIVISION PROTEIN DIVIVA"/>
    <property type="match status" value="1"/>
</dbReference>
<evidence type="ECO:0000256" key="9">
    <source>
        <dbReference type="SAM" id="MobiDB-lite"/>
    </source>
</evidence>
<gene>
    <name evidence="10" type="ORF">BJ970_006041</name>
</gene>
<dbReference type="GO" id="GO:0051301">
    <property type="term" value="P:cell division"/>
    <property type="evidence" value="ECO:0007669"/>
    <property type="project" value="UniProtKB-KW"/>
</dbReference>
<accession>A0A840Q7F3</accession>
<keyword evidence="7" id="KW-0131">Cell cycle</keyword>
<keyword evidence="4" id="KW-0963">Cytoplasm</keyword>
<dbReference type="InterPro" id="IPR019933">
    <property type="entry name" value="DivIVA_domain"/>
</dbReference>
<dbReference type="NCBIfam" id="TIGR03544">
    <property type="entry name" value="DivI1A_domain"/>
    <property type="match status" value="4"/>
</dbReference>
<evidence type="ECO:0000256" key="8">
    <source>
        <dbReference type="ARBA" id="ARBA00031737"/>
    </source>
</evidence>
<evidence type="ECO:0000313" key="11">
    <source>
        <dbReference type="Proteomes" id="UP000584374"/>
    </source>
</evidence>
<proteinExistence type="inferred from homology"/>
<feature type="region of interest" description="Disordered" evidence="9">
    <location>
        <begin position="87"/>
        <end position="132"/>
    </location>
</feature>
<name>A0A840Q7F3_9PSEU</name>
<evidence type="ECO:0000256" key="7">
    <source>
        <dbReference type="ARBA" id="ARBA00023306"/>
    </source>
</evidence>
<evidence type="ECO:0000256" key="3">
    <source>
        <dbReference type="ARBA" id="ARBA00018787"/>
    </source>
</evidence>
<protein>
    <recommendedName>
        <fullName evidence="3">Cell wall synthesis protein Wag31</fullName>
    </recommendedName>
    <alternativeName>
        <fullName evidence="8">Antigen 84</fullName>
    </alternativeName>
</protein>
<dbReference type="AlphaFoldDB" id="A0A840Q7F3"/>
<evidence type="ECO:0000313" key="10">
    <source>
        <dbReference type="EMBL" id="MBB5158442.1"/>
    </source>
</evidence>
<dbReference type="GO" id="GO:0005737">
    <property type="term" value="C:cytoplasm"/>
    <property type="evidence" value="ECO:0007669"/>
    <property type="project" value="UniProtKB-SubCell"/>
</dbReference>
<evidence type="ECO:0000256" key="6">
    <source>
        <dbReference type="ARBA" id="ARBA00023054"/>
    </source>
</evidence>
<dbReference type="Gene3D" id="6.10.250.660">
    <property type="match status" value="4"/>
</dbReference>
<evidence type="ECO:0000256" key="5">
    <source>
        <dbReference type="ARBA" id="ARBA00022618"/>
    </source>
</evidence>
<evidence type="ECO:0000256" key="2">
    <source>
        <dbReference type="ARBA" id="ARBA00009008"/>
    </source>
</evidence>
<comment type="caution">
    <text evidence="10">The sequence shown here is derived from an EMBL/GenBank/DDBJ whole genome shotgun (WGS) entry which is preliminary data.</text>
</comment>
<organism evidence="10 11">
    <name type="scientific">Saccharopolyspora phatthalungensis</name>
    <dbReference type="NCBI Taxonomy" id="664693"/>
    <lineage>
        <taxon>Bacteria</taxon>
        <taxon>Bacillati</taxon>
        <taxon>Actinomycetota</taxon>
        <taxon>Actinomycetes</taxon>
        <taxon>Pseudonocardiales</taxon>
        <taxon>Pseudonocardiaceae</taxon>
        <taxon>Saccharopolyspora</taxon>
    </lineage>
</organism>
<keyword evidence="11" id="KW-1185">Reference proteome</keyword>
<dbReference type="EMBL" id="JACHIW010000002">
    <property type="protein sequence ID" value="MBB5158442.1"/>
    <property type="molecule type" value="Genomic_DNA"/>
</dbReference>
<comment type="subcellular location">
    <subcellularLocation>
        <location evidence="1">Cytoplasm</location>
    </subcellularLocation>
</comment>
<reference evidence="10 11" key="1">
    <citation type="submission" date="2020-08" db="EMBL/GenBank/DDBJ databases">
        <title>Sequencing the genomes of 1000 actinobacteria strains.</title>
        <authorList>
            <person name="Klenk H.-P."/>
        </authorList>
    </citation>
    <scope>NUCLEOTIDE SEQUENCE [LARGE SCALE GENOMIC DNA]</scope>
    <source>
        <strain evidence="10 11">DSM 45584</strain>
    </source>
</reference>
<dbReference type="InterPro" id="IPR007793">
    <property type="entry name" value="DivIVA_fam"/>
</dbReference>
<dbReference type="PANTHER" id="PTHR35794">
    <property type="entry name" value="CELL DIVISION PROTEIN DIVIVA"/>
    <property type="match status" value="1"/>
</dbReference>